<comment type="caution">
    <text evidence="5">The sequence shown here is derived from an EMBL/GenBank/DDBJ whole genome shotgun (WGS) entry which is preliminary data.</text>
</comment>
<evidence type="ECO:0000313" key="6">
    <source>
        <dbReference type="Proteomes" id="UP001145050"/>
    </source>
</evidence>
<evidence type="ECO:0000256" key="1">
    <source>
        <dbReference type="ARBA" id="ARBA00022491"/>
    </source>
</evidence>
<dbReference type="Gene3D" id="1.10.10.60">
    <property type="entry name" value="Homeodomain-like"/>
    <property type="match status" value="1"/>
</dbReference>
<keyword evidence="1" id="KW-0678">Repressor</keyword>
<dbReference type="EMBL" id="JAMQKB010000011">
    <property type="protein sequence ID" value="MDC3425168.1"/>
    <property type="molecule type" value="Genomic_DNA"/>
</dbReference>
<dbReference type="GO" id="GO:0003677">
    <property type="term" value="F:DNA binding"/>
    <property type="evidence" value="ECO:0007669"/>
    <property type="project" value="UniProtKB-UniRule"/>
</dbReference>
<keyword evidence="6" id="KW-1185">Reference proteome</keyword>
<dbReference type="RefSeq" id="WP_272436971.1">
    <property type="nucleotide sequence ID" value="NZ_JAMQKB010000011.1"/>
</dbReference>
<feature type="domain" description="HTH tetR-type" evidence="4">
    <location>
        <begin position="1"/>
        <end position="58"/>
    </location>
</feature>
<dbReference type="InterPro" id="IPR009057">
    <property type="entry name" value="Homeodomain-like_sf"/>
</dbReference>
<organism evidence="5 6">
    <name type="scientific">Terrihalobacillus insolitus</name>
    <dbReference type="NCBI Taxonomy" id="2950438"/>
    <lineage>
        <taxon>Bacteria</taxon>
        <taxon>Bacillati</taxon>
        <taxon>Bacillota</taxon>
        <taxon>Bacilli</taxon>
        <taxon>Bacillales</taxon>
        <taxon>Bacillaceae</taxon>
        <taxon>Terrihalobacillus</taxon>
    </lineage>
</organism>
<evidence type="ECO:0000256" key="3">
    <source>
        <dbReference type="PROSITE-ProRule" id="PRU00335"/>
    </source>
</evidence>
<dbReference type="AlphaFoldDB" id="A0A9X4AP40"/>
<evidence type="ECO:0000313" key="5">
    <source>
        <dbReference type="EMBL" id="MDC3425168.1"/>
    </source>
</evidence>
<evidence type="ECO:0000259" key="4">
    <source>
        <dbReference type="PROSITE" id="PS50977"/>
    </source>
</evidence>
<accession>A0A9X4AP40</accession>
<dbReference type="Gene3D" id="1.10.357.10">
    <property type="entry name" value="Tetracycline Repressor, domain 2"/>
    <property type="match status" value="1"/>
</dbReference>
<keyword evidence="2 3" id="KW-0238">DNA-binding</keyword>
<reference evidence="5" key="1">
    <citation type="submission" date="2022-06" db="EMBL/GenBank/DDBJ databases">
        <title>Aquibacillus sp. a new bacterium isolated from soil saline samples.</title>
        <authorList>
            <person name="Galisteo C."/>
            <person name="De La Haba R."/>
            <person name="Sanchez-Porro C."/>
            <person name="Ventosa A."/>
        </authorList>
    </citation>
    <scope>NUCLEOTIDE SEQUENCE</scope>
    <source>
        <strain evidence="5">3ASR75-11</strain>
    </source>
</reference>
<dbReference type="InterPro" id="IPR036271">
    <property type="entry name" value="Tet_transcr_reg_TetR-rel_C_sf"/>
</dbReference>
<gene>
    <name evidence="5" type="ORF">NC797_11705</name>
</gene>
<feature type="DNA-binding region" description="H-T-H motif" evidence="3">
    <location>
        <begin position="21"/>
        <end position="40"/>
    </location>
</feature>
<evidence type="ECO:0000256" key="2">
    <source>
        <dbReference type="ARBA" id="ARBA00023125"/>
    </source>
</evidence>
<dbReference type="InterPro" id="IPR001647">
    <property type="entry name" value="HTH_TetR"/>
</dbReference>
<dbReference type="SUPFAM" id="SSF48498">
    <property type="entry name" value="Tetracyclin repressor-like, C-terminal domain"/>
    <property type="match status" value="1"/>
</dbReference>
<dbReference type="PROSITE" id="PS50977">
    <property type="entry name" value="HTH_TETR_2"/>
    <property type="match status" value="1"/>
</dbReference>
<name>A0A9X4AP40_9BACI</name>
<dbReference type="PANTHER" id="PTHR43479">
    <property type="entry name" value="ACREF/ENVCD OPERON REPRESSOR-RELATED"/>
    <property type="match status" value="1"/>
</dbReference>
<dbReference type="Proteomes" id="UP001145050">
    <property type="component" value="Unassembled WGS sequence"/>
</dbReference>
<dbReference type="Pfam" id="PF00440">
    <property type="entry name" value="TetR_N"/>
    <property type="match status" value="1"/>
</dbReference>
<proteinExistence type="predicted"/>
<sequence>MKERILKAVVEEIQERGMRFTIDDVTHRLGISKKTIYEHFDSKEQIIKTIVEQILDEADQKTNDIIADDELSFIVKMKELMQVLPEYYQIYNRPVLDEMKRYYPDQWVQIETSLEEDWADIRLLIEEGIKTGEVVTGYSITVIMKVLIEAINTTLDQTFFYKNNITVREALSQTVDILLYGIIPDDKR</sequence>
<dbReference type="InterPro" id="IPR050624">
    <property type="entry name" value="HTH-type_Tx_Regulator"/>
</dbReference>
<dbReference type="SUPFAM" id="SSF46689">
    <property type="entry name" value="Homeodomain-like"/>
    <property type="match status" value="1"/>
</dbReference>
<dbReference type="PANTHER" id="PTHR43479:SF11">
    <property type="entry name" value="ACREF_ENVCD OPERON REPRESSOR-RELATED"/>
    <property type="match status" value="1"/>
</dbReference>
<dbReference type="PRINTS" id="PR00455">
    <property type="entry name" value="HTHTETR"/>
</dbReference>
<protein>
    <submittedName>
        <fullName evidence="5">TetR/AcrR family transcriptional regulator</fullName>
    </submittedName>
</protein>